<dbReference type="Gene3D" id="2.40.30.10">
    <property type="entry name" value="Translation factors"/>
    <property type="match status" value="1"/>
</dbReference>
<evidence type="ECO:0000256" key="2">
    <source>
        <dbReference type="ARBA" id="ARBA00013223"/>
    </source>
</evidence>
<dbReference type="PANTHER" id="PTHR47878:SF2">
    <property type="entry name" value="OXIDOREDUCTASE FAD_NAD(P)-BINDING DOMAIN PROTEIN"/>
    <property type="match status" value="1"/>
</dbReference>
<comment type="caution">
    <text evidence="6">The sequence shown here is derived from an EMBL/GenBank/DDBJ whole genome shotgun (WGS) entry which is preliminary data.</text>
</comment>
<feature type="region of interest" description="Disordered" evidence="4">
    <location>
        <begin position="1"/>
        <end position="36"/>
    </location>
</feature>
<dbReference type="EMBL" id="SJPK01000004">
    <property type="protein sequence ID" value="TWT67229.1"/>
    <property type="molecule type" value="Genomic_DNA"/>
</dbReference>
<gene>
    <name evidence="6" type="primary">fpr</name>
    <name evidence="6" type="ORF">CA85_20790</name>
</gene>
<dbReference type="AlphaFoldDB" id="A0A5C5XXG4"/>
<dbReference type="InterPro" id="IPR051930">
    <property type="entry name" value="FNR_type-1"/>
</dbReference>
<evidence type="ECO:0000256" key="1">
    <source>
        <dbReference type="ARBA" id="ARBA00008312"/>
    </source>
</evidence>
<sequence length="341" mass="37853">MSASIPSKKSPASPQSESPSGQAALLSPPGAEEQQQLRDQYYNATIVERIDLTEDLAKFRIRPDEPLPPFEPGQYLAIGLGNWEKRLSGTQEEELPIKKARKIVRRAYSISCPLLHADGTLATQDSVDYLEFYITLVRHGENAASKAPALTPRLFGKNAGDRVVMERKVTGKYLLGSYDPDDTMLFLGTGTGEAPHNAMAAKLLATGHRGRIIIATSVRYRRDCAYRNEHEVLMQQYDNYVYLALTTREEENIRTDHPNFVGKQYLQALFTSGRLAELAGDPLAPMNTHVFLCGNPAMIGYVPPGADAPENPGMLPLLRAAGFHDDVQEHHAGTVRFEKYW</sequence>
<dbReference type="Pfam" id="PF00175">
    <property type="entry name" value="NAD_binding_1"/>
    <property type="match status" value="1"/>
</dbReference>
<dbReference type="Proteomes" id="UP000318053">
    <property type="component" value="Unassembled WGS sequence"/>
</dbReference>
<dbReference type="SUPFAM" id="SSF52343">
    <property type="entry name" value="Ferredoxin reductase-like, C-terminal NADP-linked domain"/>
    <property type="match status" value="1"/>
</dbReference>
<evidence type="ECO:0000256" key="3">
    <source>
        <dbReference type="ARBA" id="ARBA00022741"/>
    </source>
</evidence>
<accession>A0A5C5XXG4</accession>
<dbReference type="InterPro" id="IPR001433">
    <property type="entry name" value="OxRdtase_FAD/NAD-bd"/>
</dbReference>
<keyword evidence="6" id="KW-0560">Oxidoreductase</keyword>
<proteinExistence type="inferred from homology"/>
<evidence type="ECO:0000313" key="7">
    <source>
        <dbReference type="Proteomes" id="UP000318053"/>
    </source>
</evidence>
<evidence type="ECO:0000256" key="4">
    <source>
        <dbReference type="SAM" id="MobiDB-lite"/>
    </source>
</evidence>
<dbReference type="GO" id="GO:0000166">
    <property type="term" value="F:nucleotide binding"/>
    <property type="evidence" value="ECO:0007669"/>
    <property type="project" value="UniProtKB-KW"/>
</dbReference>
<feature type="compositionally biased region" description="Low complexity" evidence="4">
    <location>
        <begin position="1"/>
        <end position="24"/>
    </location>
</feature>
<dbReference type="CDD" id="cd06195">
    <property type="entry name" value="FNR1"/>
    <property type="match status" value="1"/>
</dbReference>
<name>A0A5C5XXG4_9BACT</name>
<dbReference type="SUPFAM" id="SSF63380">
    <property type="entry name" value="Riboflavin synthase domain-like"/>
    <property type="match status" value="1"/>
</dbReference>
<evidence type="ECO:0000259" key="5">
    <source>
        <dbReference type="PROSITE" id="PS51384"/>
    </source>
</evidence>
<keyword evidence="7" id="KW-1185">Reference proteome</keyword>
<dbReference type="Gene3D" id="3.40.50.80">
    <property type="entry name" value="Nucleotide-binding domain of ferredoxin-NADP reductase (FNR) module"/>
    <property type="match status" value="1"/>
</dbReference>
<dbReference type="EC" id="1.18.1.2" evidence="2"/>
<dbReference type="InterPro" id="IPR017938">
    <property type="entry name" value="Riboflavin_synthase-like_b-brl"/>
</dbReference>
<feature type="domain" description="FAD-binding FR-type" evidence="5">
    <location>
        <begin position="39"/>
        <end position="179"/>
    </location>
</feature>
<protein>
    <recommendedName>
        <fullName evidence="2">ferredoxin--NADP(+) reductase</fullName>
        <ecNumber evidence="2">1.18.1.2</ecNumber>
    </recommendedName>
</protein>
<comment type="similarity">
    <text evidence="1">Belongs to the ferredoxin--NADP reductase type 1 family.</text>
</comment>
<reference evidence="6 7" key="1">
    <citation type="submission" date="2019-02" db="EMBL/GenBank/DDBJ databases">
        <title>Deep-cultivation of Planctomycetes and their phenomic and genomic characterization uncovers novel biology.</title>
        <authorList>
            <person name="Wiegand S."/>
            <person name="Jogler M."/>
            <person name="Boedeker C."/>
            <person name="Pinto D."/>
            <person name="Vollmers J."/>
            <person name="Rivas-Marin E."/>
            <person name="Kohn T."/>
            <person name="Peeters S.H."/>
            <person name="Heuer A."/>
            <person name="Rast P."/>
            <person name="Oberbeckmann S."/>
            <person name="Bunk B."/>
            <person name="Jeske O."/>
            <person name="Meyerdierks A."/>
            <person name="Storesund J.E."/>
            <person name="Kallscheuer N."/>
            <person name="Luecker S."/>
            <person name="Lage O.M."/>
            <person name="Pohl T."/>
            <person name="Merkel B.J."/>
            <person name="Hornburger P."/>
            <person name="Mueller R.-W."/>
            <person name="Bruemmer F."/>
            <person name="Labrenz M."/>
            <person name="Spormann A.M."/>
            <person name="Op Den Camp H."/>
            <person name="Overmann J."/>
            <person name="Amann R."/>
            <person name="Jetten M.S.M."/>
            <person name="Mascher T."/>
            <person name="Medema M.H."/>
            <person name="Devos D.P."/>
            <person name="Kaster A.-K."/>
            <person name="Ovreas L."/>
            <person name="Rohde M."/>
            <person name="Galperin M.Y."/>
            <person name="Jogler C."/>
        </authorList>
    </citation>
    <scope>NUCLEOTIDE SEQUENCE [LARGE SCALE GENOMIC DNA]</scope>
    <source>
        <strain evidence="6 7">CA85</strain>
    </source>
</reference>
<organism evidence="6 7">
    <name type="scientific">Allorhodopirellula solitaria</name>
    <dbReference type="NCBI Taxonomy" id="2527987"/>
    <lineage>
        <taxon>Bacteria</taxon>
        <taxon>Pseudomonadati</taxon>
        <taxon>Planctomycetota</taxon>
        <taxon>Planctomycetia</taxon>
        <taxon>Pirellulales</taxon>
        <taxon>Pirellulaceae</taxon>
        <taxon>Allorhodopirellula</taxon>
    </lineage>
</organism>
<keyword evidence="3" id="KW-0547">Nucleotide-binding</keyword>
<dbReference type="GO" id="GO:0004324">
    <property type="term" value="F:ferredoxin-NADP+ reductase activity"/>
    <property type="evidence" value="ECO:0007669"/>
    <property type="project" value="UniProtKB-EC"/>
</dbReference>
<dbReference type="PROSITE" id="PS51384">
    <property type="entry name" value="FAD_FR"/>
    <property type="match status" value="1"/>
</dbReference>
<dbReference type="InterPro" id="IPR033892">
    <property type="entry name" value="FNR_bac"/>
</dbReference>
<dbReference type="InterPro" id="IPR039261">
    <property type="entry name" value="FNR_nucleotide-bd"/>
</dbReference>
<evidence type="ECO:0000313" key="6">
    <source>
        <dbReference type="EMBL" id="TWT67229.1"/>
    </source>
</evidence>
<dbReference type="PANTHER" id="PTHR47878">
    <property type="entry name" value="OXIDOREDUCTASE FAD/NAD(P)-BINDING DOMAIN PROTEIN"/>
    <property type="match status" value="1"/>
</dbReference>
<dbReference type="InterPro" id="IPR017927">
    <property type="entry name" value="FAD-bd_FR_type"/>
</dbReference>